<protein>
    <submittedName>
        <fullName evidence="3">Uncharacterized protein</fullName>
    </submittedName>
</protein>
<name>C5B189_METEA</name>
<keyword evidence="2" id="KW-1133">Transmembrane helix</keyword>
<keyword evidence="2" id="KW-0812">Transmembrane</keyword>
<evidence type="ECO:0000256" key="1">
    <source>
        <dbReference type="SAM" id="MobiDB-lite"/>
    </source>
</evidence>
<proteinExistence type="predicted"/>
<feature type="region of interest" description="Disordered" evidence="1">
    <location>
        <begin position="1"/>
        <end position="24"/>
    </location>
</feature>
<reference evidence="3 4" key="1">
    <citation type="journal article" date="2009" name="PLoS ONE">
        <title>Methylobacterium genome sequences: a reference blueprint to investigate microbial metabolism of C1 compounds from natural and industrial sources.</title>
        <authorList>
            <person name="Vuilleumier S."/>
            <person name="Chistoserdova L."/>
            <person name="Lee M.-C."/>
            <person name="Bringel F."/>
            <person name="Lajus A."/>
            <person name="Zhou Y."/>
            <person name="Gourion B."/>
            <person name="Barbe V."/>
            <person name="Chang J."/>
            <person name="Cruveiller S."/>
            <person name="Dossat C."/>
            <person name="Gillett W."/>
            <person name="Gruffaz C."/>
            <person name="Haugen E."/>
            <person name="Hourcade E."/>
            <person name="Levy R."/>
            <person name="Mangenot S."/>
            <person name="Muller E."/>
            <person name="Nadalig T."/>
            <person name="Pagni M."/>
            <person name="Penny C."/>
            <person name="Peyraud R."/>
            <person name="Robinson D.G."/>
            <person name="Roche D."/>
            <person name="Rouy Z."/>
            <person name="Saenampechek C."/>
            <person name="Salvignol G."/>
            <person name="Vallenet D."/>
            <person name="Wu Z."/>
            <person name="Marx C.J."/>
            <person name="Vorholt J.A."/>
            <person name="Olson M.V."/>
            <person name="Kaul R."/>
            <person name="Weissenbach J."/>
            <person name="Medigue C."/>
            <person name="Lidstrom M.E."/>
        </authorList>
    </citation>
    <scope>NUCLEOTIDE SEQUENCE [LARGE SCALE GENOMIC DNA]</scope>
    <source>
        <strain evidence="4">ATCC 14718 / DSM 1338 / JCM 2805 / NCIMB 9133 / AM1</strain>
    </source>
</reference>
<dbReference type="OrthoDB" id="7996358at2"/>
<accession>C5B189</accession>
<feature type="transmembrane region" description="Helical" evidence="2">
    <location>
        <begin position="45"/>
        <end position="64"/>
    </location>
</feature>
<dbReference type="STRING" id="272630.MexAM1_META1p4016"/>
<dbReference type="RefSeq" id="WP_015857202.1">
    <property type="nucleotide sequence ID" value="NC_012808.1"/>
</dbReference>
<dbReference type="Proteomes" id="UP000009081">
    <property type="component" value="Chromosome"/>
</dbReference>
<dbReference type="EMBL" id="CP001510">
    <property type="protein sequence ID" value="ACS41690.1"/>
    <property type="molecule type" value="Genomic_DNA"/>
</dbReference>
<dbReference type="AlphaFoldDB" id="C5B189"/>
<evidence type="ECO:0000256" key="2">
    <source>
        <dbReference type="SAM" id="Phobius"/>
    </source>
</evidence>
<keyword evidence="4" id="KW-1185">Reference proteome</keyword>
<gene>
    <name evidence="3" type="ordered locus">MexAM1_META1p4016</name>
</gene>
<sequence>MARLASADPPHESGRRWRQAGKPPLMPNAQATIDQTSTFYLNQGVLGATVVLLILFLGIAGLVIRTLYRENQTLHTLVTTKLGEALVAYQASTGATAEMRSTILVVKGTVDVLATAVSELSHENEKSDQEVRHGLANISASLNSIATLLGNLRGKAGA</sequence>
<organism evidence="3 4">
    <name type="scientific">Methylorubrum extorquens (strain ATCC 14718 / DSM 1338 / JCM 2805 / NCIMB 9133 / AM1)</name>
    <name type="common">Methylobacterium extorquens</name>
    <dbReference type="NCBI Taxonomy" id="272630"/>
    <lineage>
        <taxon>Bacteria</taxon>
        <taxon>Pseudomonadati</taxon>
        <taxon>Pseudomonadota</taxon>
        <taxon>Alphaproteobacteria</taxon>
        <taxon>Hyphomicrobiales</taxon>
        <taxon>Methylobacteriaceae</taxon>
        <taxon>Methylorubrum</taxon>
    </lineage>
</organism>
<evidence type="ECO:0000313" key="3">
    <source>
        <dbReference type="EMBL" id="ACS41690.1"/>
    </source>
</evidence>
<keyword evidence="2" id="KW-0472">Membrane</keyword>
<evidence type="ECO:0000313" key="4">
    <source>
        <dbReference type="Proteomes" id="UP000009081"/>
    </source>
</evidence>
<dbReference type="KEGG" id="mea:Mex_1p4016"/>
<dbReference type="HOGENOM" id="CLU_1667330_0_0_5"/>